<evidence type="ECO:0000256" key="1">
    <source>
        <dbReference type="SAM" id="MobiDB-lite"/>
    </source>
</evidence>
<dbReference type="RefSeq" id="XP_024735040.1">
    <property type="nucleotide sequence ID" value="XM_024872811.1"/>
</dbReference>
<gene>
    <name evidence="2" type="ORF">K444DRAFT_437226</name>
</gene>
<proteinExistence type="predicted"/>
<dbReference type="AlphaFoldDB" id="A0A2J6T540"/>
<dbReference type="InParanoid" id="A0A2J6T540"/>
<sequence length="194" mass="21818">MARILTRSEGESAKVNGRRCAFCRQDQQRPLAWRASLTCRMCVLTLWASLAGTPEQRNGRQMLRGRGRGRELPKSQSTVHPCYCRQGVEADGPKSEPRGRAPLTKFTQVERSKLGCRTVDTAQTDQTHPCRVPSVRIVRVIGRKKFARYTTSPRGVSASSRFCCSALRELSWGWDPGGFLTCALLFMQRVDRLS</sequence>
<accession>A0A2J6T540</accession>
<dbReference type="EMBL" id="KZ613828">
    <property type="protein sequence ID" value="PMD58136.1"/>
    <property type="molecule type" value="Genomic_DNA"/>
</dbReference>
<dbReference type="GeneID" id="36580891"/>
<organism evidence="2 3">
    <name type="scientific">Hyaloscypha bicolor E</name>
    <dbReference type="NCBI Taxonomy" id="1095630"/>
    <lineage>
        <taxon>Eukaryota</taxon>
        <taxon>Fungi</taxon>
        <taxon>Dikarya</taxon>
        <taxon>Ascomycota</taxon>
        <taxon>Pezizomycotina</taxon>
        <taxon>Leotiomycetes</taxon>
        <taxon>Helotiales</taxon>
        <taxon>Hyaloscyphaceae</taxon>
        <taxon>Hyaloscypha</taxon>
        <taxon>Hyaloscypha bicolor</taxon>
    </lineage>
</organism>
<reference evidence="2 3" key="1">
    <citation type="submission" date="2016-04" db="EMBL/GenBank/DDBJ databases">
        <title>A degradative enzymes factory behind the ericoid mycorrhizal symbiosis.</title>
        <authorList>
            <consortium name="DOE Joint Genome Institute"/>
            <person name="Martino E."/>
            <person name="Morin E."/>
            <person name="Grelet G."/>
            <person name="Kuo A."/>
            <person name="Kohler A."/>
            <person name="Daghino S."/>
            <person name="Barry K."/>
            <person name="Choi C."/>
            <person name="Cichocki N."/>
            <person name="Clum A."/>
            <person name="Copeland A."/>
            <person name="Hainaut M."/>
            <person name="Haridas S."/>
            <person name="Labutti K."/>
            <person name="Lindquist E."/>
            <person name="Lipzen A."/>
            <person name="Khouja H.-R."/>
            <person name="Murat C."/>
            <person name="Ohm R."/>
            <person name="Olson A."/>
            <person name="Spatafora J."/>
            <person name="Veneault-Fourrey C."/>
            <person name="Henrissat B."/>
            <person name="Grigoriev I."/>
            <person name="Martin F."/>
            <person name="Perotto S."/>
        </authorList>
    </citation>
    <scope>NUCLEOTIDE SEQUENCE [LARGE SCALE GENOMIC DNA]</scope>
    <source>
        <strain evidence="2 3">E</strain>
    </source>
</reference>
<dbReference type="Proteomes" id="UP000235371">
    <property type="component" value="Unassembled WGS sequence"/>
</dbReference>
<evidence type="ECO:0000313" key="3">
    <source>
        <dbReference type="Proteomes" id="UP000235371"/>
    </source>
</evidence>
<protein>
    <submittedName>
        <fullName evidence="2">Uncharacterized protein</fullName>
    </submittedName>
</protein>
<evidence type="ECO:0000313" key="2">
    <source>
        <dbReference type="EMBL" id="PMD58136.1"/>
    </source>
</evidence>
<keyword evidence="3" id="KW-1185">Reference proteome</keyword>
<feature type="region of interest" description="Disordered" evidence="1">
    <location>
        <begin position="57"/>
        <end position="78"/>
    </location>
</feature>
<name>A0A2J6T540_9HELO</name>